<proteinExistence type="predicted"/>
<gene>
    <name evidence="2" type="ORF">GPM918_LOCUS11512</name>
    <name evidence="3" type="ORF">SRO942_LOCUS11513</name>
</gene>
<dbReference type="EMBL" id="CAJNOQ010002400">
    <property type="protein sequence ID" value="CAF0956254.1"/>
    <property type="molecule type" value="Genomic_DNA"/>
</dbReference>
<reference evidence="2" key="1">
    <citation type="submission" date="2021-02" db="EMBL/GenBank/DDBJ databases">
        <authorList>
            <person name="Nowell W R."/>
        </authorList>
    </citation>
    <scope>NUCLEOTIDE SEQUENCE</scope>
</reference>
<evidence type="ECO:0000313" key="2">
    <source>
        <dbReference type="EMBL" id="CAF0956254.1"/>
    </source>
</evidence>
<dbReference type="Proteomes" id="UP000681722">
    <property type="component" value="Unassembled WGS sequence"/>
</dbReference>
<dbReference type="EMBL" id="CAJOBC010002400">
    <property type="protein sequence ID" value="CAF3731244.1"/>
    <property type="molecule type" value="Genomic_DNA"/>
</dbReference>
<keyword evidence="4" id="KW-1185">Reference proteome</keyword>
<dbReference type="AlphaFoldDB" id="A0A814DLV4"/>
<sequence>MAPKKGGGGDGVGTTYRTRSLDNQSQPTNSRENTRHVGKSPFAGRTSQSKFNVAPLILEGVKVNKLQLNDLLKRHLNDVKVNDIQLSRSGAFTLNASNVSLFNRLLNDFTTIISANGHPGAKLYVPRSIQRIKDTEKVDFVKRVDLELPEDRIVDALKAVDLDVINVIRLAGKKGKTPTRTIKITFSDVQNRNTFVHIGLQVDR</sequence>
<feature type="region of interest" description="Disordered" evidence="1">
    <location>
        <begin position="1"/>
        <end position="46"/>
    </location>
</feature>
<name>A0A814DLV4_9BILA</name>
<feature type="compositionally biased region" description="Polar residues" evidence="1">
    <location>
        <begin position="15"/>
        <end position="31"/>
    </location>
</feature>
<evidence type="ECO:0000256" key="1">
    <source>
        <dbReference type="SAM" id="MobiDB-lite"/>
    </source>
</evidence>
<evidence type="ECO:0000313" key="3">
    <source>
        <dbReference type="EMBL" id="CAF3731244.1"/>
    </source>
</evidence>
<evidence type="ECO:0000313" key="4">
    <source>
        <dbReference type="Proteomes" id="UP000663829"/>
    </source>
</evidence>
<dbReference type="Proteomes" id="UP000663829">
    <property type="component" value="Unassembled WGS sequence"/>
</dbReference>
<organism evidence="2 4">
    <name type="scientific">Didymodactylos carnosus</name>
    <dbReference type="NCBI Taxonomy" id="1234261"/>
    <lineage>
        <taxon>Eukaryota</taxon>
        <taxon>Metazoa</taxon>
        <taxon>Spiralia</taxon>
        <taxon>Gnathifera</taxon>
        <taxon>Rotifera</taxon>
        <taxon>Eurotatoria</taxon>
        <taxon>Bdelloidea</taxon>
        <taxon>Philodinida</taxon>
        <taxon>Philodinidae</taxon>
        <taxon>Didymodactylos</taxon>
    </lineage>
</organism>
<protein>
    <submittedName>
        <fullName evidence="2">Uncharacterized protein</fullName>
    </submittedName>
</protein>
<feature type="compositionally biased region" description="Gly residues" evidence="1">
    <location>
        <begin position="1"/>
        <end position="12"/>
    </location>
</feature>
<comment type="caution">
    <text evidence="2">The sequence shown here is derived from an EMBL/GenBank/DDBJ whole genome shotgun (WGS) entry which is preliminary data.</text>
</comment>
<dbReference type="OrthoDB" id="10057817at2759"/>
<accession>A0A814DLV4</accession>